<organism evidence="1 2">
    <name type="scientific">Sesamum alatum</name>
    <dbReference type="NCBI Taxonomy" id="300844"/>
    <lineage>
        <taxon>Eukaryota</taxon>
        <taxon>Viridiplantae</taxon>
        <taxon>Streptophyta</taxon>
        <taxon>Embryophyta</taxon>
        <taxon>Tracheophyta</taxon>
        <taxon>Spermatophyta</taxon>
        <taxon>Magnoliopsida</taxon>
        <taxon>eudicotyledons</taxon>
        <taxon>Gunneridae</taxon>
        <taxon>Pentapetalae</taxon>
        <taxon>asterids</taxon>
        <taxon>lamiids</taxon>
        <taxon>Lamiales</taxon>
        <taxon>Pedaliaceae</taxon>
        <taxon>Sesamum</taxon>
    </lineage>
</organism>
<dbReference type="Gene3D" id="1.20.5.4130">
    <property type="match status" value="1"/>
</dbReference>
<name>A0AAE1XLD4_9LAMI</name>
<accession>A0AAE1XLD4</accession>
<sequence>MEDYAQIGGETVEGLEGRMRDVTYRAEDIIESHVSDQVSPQDKCCGFKKGLKQLISAMQKVASSLNFCKRSLELELQNVGDLQKVMELLDSIIEQVMSIQKSIKVEDLQDSYTSDPVYTSDPASSGATLNYGNKMVGFDEDIIALKARL</sequence>
<dbReference type="AlphaFoldDB" id="A0AAE1XLD4"/>
<proteinExistence type="predicted"/>
<protein>
    <submittedName>
        <fullName evidence="1">Uncharacterized protein</fullName>
    </submittedName>
</protein>
<reference evidence="1" key="2">
    <citation type="journal article" date="2024" name="Plant">
        <title>Genomic evolution and insights into agronomic trait innovations of Sesamum species.</title>
        <authorList>
            <person name="Miao H."/>
            <person name="Wang L."/>
            <person name="Qu L."/>
            <person name="Liu H."/>
            <person name="Sun Y."/>
            <person name="Le M."/>
            <person name="Wang Q."/>
            <person name="Wei S."/>
            <person name="Zheng Y."/>
            <person name="Lin W."/>
            <person name="Duan Y."/>
            <person name="Cao H."/>
            <person name="Xiong S."/>
            <person name="Wang X."/>
            <person name="Wei L."/>
            <person name="Li C."/>
            <person name="Ma Q."/>
            <person name="Ju M."/>
            <person name="Zhao R."/>
            <person name="Li G."/>
            <person name="Mu C."/>
            <person name="Tian Q."/>
            <person name="Mei H."/>
            <person name="Zhang T."/>
            <person name="Gao T."/>
            <person name="Zhang H."/>
        </authorList>
    </citation>
    <scope>NUCLEOTIDE SEQUENCE</scope>
    <source>
        <strain evidence="1">3651</strain>
    </source>
</reference>
<evidence type="ECO:0000313" key="1">
    <source>
        <dbReference type="EMBL" id="KAK4414160.1"/>
    </source>
</evidence>
<keyword evidence="2" id="KW-1185">Reference proteome</keyword>
<dbReference type="EMBL" id="JACGWO010000012">
    <property type="protein sequence ID" value="KAK4414160.1"/>
    <property type="molecule type" value="Genomic_DNA"/>
</dbReference>
<comment type="caution">
    <text evidence="1">The sequence shown here is derived from an EMBL/GenBank/DDBJ whole genome shotgun (WGS) entry which is preliminary data.</text>
</comment>
<dbReference type="Proteomes" id="UP001293254">
    <property type="component" value="Unassembled WGS sequence"/>
</dbReference>
<reference evidence="1" key="1">
    <citation type="submission" date="2020-06" db="EMBL/GenBank/DDBJ databases">
        <authorList>
            <person name="Li T."/>
            <person name="Hu X."/>
            <person name="Zhang T."/>
            <person name="Song X."/>
            <person name="Zhang H."/>
            <person name="Dai N."/>
            <person name="Sheng W."/>
            <person name="Hou X."/>
            <person name="Wei L."/>
        </authorList>
    </citation>
    <scope>NUCLEOTIDE SEQUENCE</scope>
    <source>
        <strain evidence="1">3651</strain>
        <tissue evidence="1">Leaf</tissue>
    </source>
</reference>
<evidence type="ECO:0000313" key="2">
    <source>
        <dbReference type="Proteomes" id="UP001293254"/>
    </source>
</evidence>
<gene>
    <name evidence="1" type="ORF">Salat_2828800</name>
</gene>